<comment type="similarity">
    <text evidence="1">Belongs to the transferase hexapeptide repeat family.</text>
</comment>
<organism evidence="5 6">
    <name type="scientific">Pseudoalteromonas spongiae</name>
    <dbReference type="NCBI Taxonomy" id="298657"/>
    <lineage>
        <taxon>Bacteria</taxon>
        <taxon>Pseudomonadati</taxon>
        <taxon>Pseudomonadota</taxon>
        <taxon>Gammaproteobacteria</taxon>
        <taxon>Alteromonadales</taxon>
        <taxon>Pseudoalteromonadaceae</taxon>
        <taxon>Pseudoalteromonas</taxon>
    </lineage>
</organism>
<dbReference type="PANTHER" id="PTHR43300:SF4">
    <property type="entry name" value="ACYL-[ACYL-CARRIER-PROTEIN]--UDP-N-ACETYLGLUCOSAMINE O-ACYLTRANSFERASE"/>
    <property type="match status" value="1"/>
</dbReference>
<dbReference type="InterPro" id="IPR001451">
    <property type="entry name" value="Hexapep"/>
</dbReference>
<accession>A0ABU8EN96</accession>
<dbReference type="CDD" id="cd03358">
    <property type="entry name" value="LbH_WxcM_N_like"/>
    <property type="match status" value="1"/>
</dbReference>
<dbReference type="InterPro" id="IPR050179">
    <property type="entry name" value="Trans_hexapeptide_repeat"/>
</dbReference>
<keyword evidence="6" id="KW-1185">Reference proteome</keyword>
<dbReference type="EMBL" id="JBAWKS010000001">
    <property type="protein sequence ID" value="MEI4548446.1"/>
    <property type="molecule type" value="Genomic_DNA"/>
</dbReference>
<dbReference type="Proteomes" id="UP001382455">
    <property type="component" value="Unassembled WGS sequence"/>
</dbReference>
<dbReference type="Gene3D" id="2.160.10.10">
    <property type="entry name" value="Hexapeptide repeat proteins"/>
    <property type="match status" value="1"/>
</dbReference>
<evidence type="ECO:0000313" key="6">
    <source>
        <dbReference type="Proteomes" id="UP001382455"/>
    </source>
</evidence>
<evidence type="ECO:0000313" key="5">
    <source>
        <dbReference type="EMBL" id="MEI4548446.1"/>
    </source>
</evidence>
<dbReference type="EC" id="2.3.1.-" evidence="5"/>
<dbReference type="PROSITE" id="PS00101">
    <property type="entry name" value="HEXAPEP_TRANSFERASES"/>
    <property type="match status" value="2"/>
</dbReference>
<keyword evidence="4 5" id="KW-0012">Acyltransferase</keyword>
<name>A0ABU8EN96_9GAMM</name>
<dbReference type="Pfam" id="PF00132">
    <property type="entry name" value="Hexapep"/>
    <property type="match status" value="2"/>
</dbReference>
<dbReference type="SUPFAM" id="SSF51161">
    <property type="entry name" value="Trimeric LpxA-like enzymes"/>
    <property type="match status" value="1"/>
</dbReference>
<dbReference type="InterPro" id="IPR011004">
    <property type="entry name" value="Trimer_LpxA-like_sf"/>
</dbReference>
<dbReference type="PANTHER" id="PTHR43300">
    <property type="entry name" value="ACETYLTRANSFERASE"/>
    <property type="match status" value="1"/>
</dbReference>
<keyword evidence="2 5" id="KW-0808">Transferase</keyword>
<keyword evidence="3" id="KW-0677">Repeat</keyword>
<evidence type="ECO:0000256" key="2">
    <source>
        <dbReference type="ARBA" id="ARBA00022679"/>
    </source>
</evidence>
<evidence type="ECO:0000256" key="1">
    <source>
        <dbReference type="ARBA" id="ARBA00007274"/>
    </source>
</evidence>
<proteinExistence type="inferred from homology"/>
<evidence type="ECO:0000256" key="3">
    <source>
        <dbReference type="ARBA" id="ARBA00022737"/>
    </source>
</evidence>
<comment type="caution">
    <text evidence="5">The sequence shown here is derived from an EMBL/GenBank/DDBJ whole genome shotgun (WGS) entry which is preliminary data.</text>
</comment>
<dbReference type="InterPro" id="IPR018357">
    <property type="entry name" value="Hexapep_transf_CS"/>
</dbReference>
<protein>
    <submittedName>
        <fullName evidence="5">Acyltransferase</fullName>
        <ecNumber evidence="5">2.3.1.-</ecNumber>
    </submittedName>
</protein>
<gene>
    <name evidence="5" type="ORF">WAE96_01830</name>
</gene>
<dbReference type="GO" id="GO:0016746">
    <property type="term" value="F:acyltransferase activity"/>
    <property type="evidence" value="ECO:0007669"/>
    <property type="project" value="UniProtKB-KW"/>
</dbReference>
<sequence length="201" mass="21703">MTTAFIHQTAEVSPKAQLADNVKVWNLVQVRENAQIGENTILSKNVYIDFDVSIGANVKIQNNVSVYNGVTIEDDVFVGPLAIFTNDFRPRAVNPDWKVTPTLIKKGASIGAGATLVCGIEVGEYAMIGSGAVVNKTIPAHALVVGNPAKVVGFVYKNGERVLSEHISNVDKEKQCIEFIEPSTQEVLSLPLSVIKVLPVF</sequence>
<reference evidence="5 6" key="1">
    <citation type="submission" date="2023-12" db="EMBL/GenBank/DDBJ databases">
        <title>Friends and Foes: Symbiotic and Algicidal bacterial influence on Karenia brevis blooms.</title>
        <authorList>
            <person name="Fei C."/>
            <person name="Mohamed A.R."/>
            <person name="Booker A."/>
            <person name="Arshad M."/>
            <person name="Klass S."/>
            <person name="Ahn S."/>
            <person name="Gilbert P.M."/>
            <person name="Heil C.A."/>
            <person name="Martinez J.M."/>
            <person name="Amin S.A."/>
        </authorList>
    </citation>
    <scope>NUCLEOTIDE SEQUENCE [LARGE SCALE GENOMIC DNA]</scope>
    <source>
        <strain evidence="5 6">CE15</strain>
    </source>
</reference>
<dbReference type="RefSeq" id="WP_336434402.1">
    <property type="nucleotide sequence ID" value="NZ_JBAWKS010000001.1"/>
</dbReference>
<evidence type="ECO:0000256" key="4">
    <source>
        <dbReference type="ARBA" id="ARBA00023315"/>
    </source>
</evidence>